<protein>
    <recommendedName>
        <fullName evidence="1">DUF4136 domain-containing protein</fullName>
    </recommendedName>
</protein>
<dbReference type="EMBL" id="LQRT01000060">
    <property type="protein sequence ID" value="KZS38116.1"/>
    <property type="molecule type" value="Genomic_DNA"/>
</dbReference>
<evidence type="ECO:0000313" key="2">
    <source>
        <dbReference type="EMBL" id="KZS38116.1"/>
    </source>
</evidence>
<dbReference type="PROSITE" id="PS51257">
    <property type="entry name" value="PROKAR_LIPOPROTEIN"/>
    <property type="match status" value="1"/>
</dbReference>
<reference evidence="2 3" key="1">
    <citation type="submission" date="2016-01" db="EMBL/GenBank/DDBJ databases">
        <title>The draft genome sequence of Aquimarina sp. RZW4-3-2.</title>
        <authorList>
            <person name="Wang Y."/>
        </authorList>
    </citation>
    <scope>NUCLEOTIDE SEQUENCE [LARGE SCALE GENOMIC DNA]</scope>
    <source>
        <strain evidence="2 3">RZW4-3-2</strain>
    </source>
</reference>
<accession>A0A162WI04</accession>
<dbReference type="RefSeq" id="WP_066320027.1">
    <property type="nucleotide sequence ID" value="NZ_LQRT01000060.1"/>
</dbReference>
<proteinExistence type="predicted"/>
<feature type="domain" description="DUF4136" evidence="1">
    <location>
        <begin position="21"/>
        <end position="170"/>
    </location>
</feature>
<dbReference type="Pfam" id="PF13590">
    <property type="entry name" value="DUF4136"/>
    <property type="match status" value="1"/>
</dbReference>
<evidence type="ECO:0000259" key="1">
    <source>
        <dbReference type="Pfam" id="PF13590"/>
    </source>
</evidence>
<dbReference type="STRING" id="1642818.AWE51_18905"/>
<keyword evidence="3" id="KW-1185">Reference proteome</keyword>
<dbReference type="Gene3D" id="3.30.160.670">
    <property type="match status" value="1"/>
</dbReference>
<name>A0A162WI04_9FLAO</name>
<dbReference type="OrthoDB" id="1430233at2"/>
<dbReference type="InterPro" id="IPR025411">
    <property type="entry name" value="DUF4136"/>
</dbReference>
<evidence type="ECO:0000313" key="3">
    <source>
        <dbReference type="Proteomes" id="UP000076715"/>
    </source>
</evidence>
<gene>
    <name evidence="2" type="ORF">AWE51_18905</name>
</gene>
<comment type="caution">
    <text evidence="2">The sequence shown here is derived from an EMBL/GenBank/DDBJ whole genome shotgun (WGS) entry which is preliminary data.</text>
</comment>
<dbReference type="Proteomes" id="UP000076715">
    <property type="component" value="Unassembled WGS sequence"/>
</dbReference>
<organism evidence="2 3">
    <name type="scientific">Aquimarina aggregata</name>
    <dbReference type="NCBI Taxonomy" id="1642818"/>
    <lineage>
        <taxon>Bacteria</taxon>
        <taxon>Pseudomonadati</taxon>
        <taxon>Bacteroidota</taxon>
        <taxon>Flavobacteriia</taxon>
        <taxon>Flavobacteriales</taxon>
        <taxon>Flavobacteriaceae</taxon>
        <taxon>Aquimarina</taxon>
    </lineage>
</organism>
<sequence>MKYAFYLFLMLISSCGITSTVHDYDEQQNFSVYKTYNFFPKMDSGLNELDQKRLLSITEAAMQAKGFTKSETPDIYVNFSSIITKEASNNSIGVGVGSNGGGVGIGIGGAIPIGGPRIFLELTTDFVDVKKDALVWQAVARKQFNPKDSPNAHTHFFQKVIEKSFVKYPPKKK</sequence>
<dbReference type="AlphaFoldDB" id="A0A162WI04"/>